<evidence type="ECO:0000313" key="3">
    <source>
        <dbReference type="Proteomes" id="UP000245288"/>
    </source>
</evidence>
<dbReference type="OrthoDB" id="1711150at2"/>
<name>A0A2V1JWZ5_EUBRA</name>
<sequence length="146" mass="15826">MAENNKNTFQTTVESLMKGMDGFVSSKTVVGEPLQMGETIILPLVDVSFGMGAGAFCGEKKKNSGGGIGGKMSPSSVLVLQNGSTRLISVKNQDGISKLLDMIPDFVDKFMKKMDEKKNPEEAEARKEAKKEAAEEMKDMLNLSEE</sequence>
<evidence type="ECO:0000256" key="1">
    <source>
        <dbReference type="SAM" id="MobiDB-lite"/>
    </source>
</evidence>
<feature type="region of interest" description="Disordered" evidence="1">
    <location>
        <begin position="114"/>
        <end position="146"/>
    </location>
</feature>
<gene>
    <name evidence="2" type="ORF">LG34_00820</name>
</gene>
<organism evidence="2 3">
    <name type="scientific">Eubacterium ramulus</name>
    <dbReference type="NCBI Taxonomy" id="39490"/>
    <lineage>
        <taxon>Bacteria</taxon>
        <taxon>Bacillati</taxon>
        <taxon>Bacillota</taxon>
        <taxon>Clostridia</taxon>
        <taxon>Eubacteriales</taxon>
        <taxon>Eubacteriaceae</taxon>
        <taxon>Eubacterium</taxon>
    </lineage>
</organism>
<dbReference type="AlphaFoldDB" id="A0A2V1JWZ5"/>
<feature type="compositionally biased region" description="Basic and acidic residues" evidence="1">
    <location>
        <begin position="114"/>
        <end position="139"/>
    </location>
</feature>
<dbReference type="Proteomes" id="UP000245288">
    <property type="component" value="Unassembled WGS sequence"/>
</dbReference>
<dbReference type="PANTHER" id="PTHR39162:SF1">
    <property type="entry name" value="SPORULATION PROTEIN YTFJ"/>
    <property type="match status" value="1"/>
</dbReference>
<proteinExistence type="predicted"/>
<dbReference type="Pfam" id="PF09579">
    <property type="entry name" value="Spore_YtfJ"/>
    <property type="match status" value="1"/>
</dbReference>
<dbReference type="PANTHER" id="PTHR39162">
    <property type="entry name" value="GLL3345 PROTEIN"/>
    <property type="match status" value="1"/>
</dbReference>
<evidence type="ECO:0000313" key="2">
    <source>
        <dbReference type="EMBL" id="PWE87903.1"/>
    </source>
</evidence>
<protein>
    <submittedName>
        <fullName evidence="2">Sporulation protein</fullName>
    </submittedName>
</protein>
<keyword evidence="3" id="KW-1185">Reference proteome</keyword>
<comment type="caution">
    <text evidence="2">The sequence shown here is derived from an EMBL/GenBank/DDBJ whole genome shotgun (WGS) entry which is preliminary data.</text>
</comment>
<dbReference type="PIRSF" id="PIRSF021377">
    <property type="entry name" value="YtfJ"/>
    <property type="match status" value="1"/>
</dbReference>
<dbReference type="InterPro" id="IPR014229">
    <property type="entry name" value="Spore_YtfJ"/>
</dbReference>
<dbReference type="EMBL" id="JRFU01000009">
    <property type="protein sequence ID" value="PWE87903.1"/>
    <property type="molecule type" value="Genomic_DNA"/>
</dbReference>
<accession>A0A2V1JWZ5</accession>
<reference evidence="2 3" key="1">
    <citation type="submission" date="2014-09" db="EMBL/GenBank/DDBJ databases">
        <title>Butyrate-producing bacteria isolated from human gut.</title>
        <authorList>
            <person name="Zhang Q."/>
            <person name="Zhao L."/>
        </authorList>
    </citation>
    <scope>NUCLEOTIDE SEQUENCE [LARGE SCALE GENOMIC DNA]</scope>
    <source>
        <strain evidence="2 3">21</strain>
    </source>
</reference>
<dbReference type="RefSeq" id="WP_109214420.1">
    <property type="nucleotide sequence ID" value="NZ_CABMEW010000004.1"/>
</dbReference>